<name>B1X1W4_CROS5</name>
<keyword evidence="2" id="KW-1185">Reference proteome</keyword>
<accession>B1X1W4</accession>
<protein>
    <submittedName>
        <fullName evidence="1">Uncharacterized protein</fullName>
    </submittedName>
</protein>
<dbReference type="EMBL" id="CP000807">
    <property type="protein sequence ID" value="ACB54125.1"/>
    <property type="molecule type" value="Genomic_DNA"/>
</dbReference>
<sequence length="339" mass="38180">MCQVDITTDKSMVENNPIAAWLNENIIYDPQSYTHVGKAIKSTESDEVYRGASKWLYPNYCAFCEGIKVNPISLNRFSTLLLDLCNHQLNLNDVVKDRNRNGVFIQGLKIRDHLDDEAPFIVSVTNEQSPVTSYAQFTITNDQSKVNNLCVTARGENEKTTLATGDCSLVTDDVMANKPYVILETHTGEDCDGCVGSSVAQQKNNFSNDQSLNLERESIKVVVTENVVLDETPKRSSQPSQSTPIKVTETEQCHNNSSQHSVITQNELMKRIDHEMAQLGWSTNIRKEYLLSQYGVSSRKRLTDSQLLEFYENLKEGSLLHRLSTPDYEVGQHEFGVKS</sequence>
<dbReference type="Proteomes" id="UP000001203">
    <property type="component" value="Chromosome linear"/>
</dbReference>
<evidence type="ECO:0000313" key="1">
    <source>
        <dbReference type="EMBL" id="ACB54125.1"/>
    </source>
</evidence>
<gene>
    <name evidence="1" type="ordered locus">cce_4777</name>
</gene>
<evidence type="ECO:0000313" key="2">
    <source>
        <dbReference type="Proteomes" id="UP000001203"/>
    </source>
</evidence>
<dbReference type="KEGG" id="cyt:cce_4777"/>
<proteinExistence type="predicted"/>
<dbReference type="eggNOG" id="COG3378">
    <property type="taxonomic scope" value="Bacteria"/>
</dbReference>
<organism evidence="1 2">
    <name type="scientific">Crocosphaera subtropica (strain ATCC 51142 / BH68)</name>
    <name type="common">Cyanothece sp. (strain ATCC 51142)</name>
    <dbReference type="NCBI Taxonomy" id="43989"/>
    <lineage>
        <taxon>Bacteria</taxon>
        <taxon>Bacillati</taxon>
        <taxon>Cyanobacteriota</taxon>
        <taxon>Cyanophyceae</taxon>
        <taxon>Oscillatoriophycideae</taxon>
        <taxon>Chroococcales</taxon>
        <taxon>Aphanothecaceae</taxon>
        <taxon>Crocosphaera</taxon>
        <taxon>Crocosphaera subtropica</taxon>
    </lineage>
</organism>
<dbReference type="STRING" id="43989.cce_4777"/>
<dbReference type="AlphaFoldDB" id="B1X1W4"/>
<dbReference type="HOGENOM" id="CLU_818155_0_0_3"/>
<reference evidence="1 2" key="1">
    <citation type="journal article" date="2008" name="Proc. Natl. Acad. Sci. U.S.A.">
        <title>The genome of Cyanothece 51142, a unicellular diazotrophic cyanobacterium important in the marine nitrogen cycle.</title>
        <authorList>
            <person name="Welsh E.A."/>
            <person name="Liberton M."/>
            <person name="Stoeckel J."/>
            <person name="Loh T."/>
            <person name="Elvitigala T."/>
            <person name="Wang C."/>
            <person name="Wollam A."/>
            <person name="Fulton R.S."/>
            <person name="Clifton S.W."/>
            <person name="Jacobs J.M."/>
            <person name="Aurora R."/>
            <person name="Ghosh B.K."/>
            <person name="Sherman L.A."/>
            <person name="Smith R.D."/>
            <person name="Wilson R.K."/>
            <person name="Pakrasi H.B."/>
        </authorList>
    </citation>
    <scope>NUCLEOTIDE SEQUENCE [LARGE SCALE GENOMIC DNA]</scope>
    <source>
        <strain evidence="2">ATCC 51142 / BH68</strain>
    </source>
</reference>